<organism evidence="1 2">
    <name type="scientific">Halalkalibacter okhensis</name>
    <dbReference type="NCBI Taxonomy" id="333138"/>
    <lineage>
        <taxon>Bacteria</taxon>
        <taxon>Bacillati</taxon>
        <taxon>Bacillota</taxon>
        <taxon>Bacilli</taxon>
        <taxon>Bacillales</taxon>
        <taxon>Bacillaceae</taxon>
        <taxon>Halalkalibacter</taxon>
    </lineage>
</organism>
<keyword evidence="2" id="KW-1185">Reference proteome</keyword>
<name>A0A0B0IKX3_9BACI</name>
<protein>
    <recommendedName>
        <fullName evidence="3">DUF2533 domain-containing protein</fullName>
    </recommendedName>
</protein>
<comment type="caution">
    <text evidence="1">The sequence shown here is derived from an EMBL/GenBank/DDBJ whole genome shotgun (WGS) entry which is preliminary data.</text>
</comment>
<accession>A0A0B0IKX3</accession>
<dbReference type="AlphaFoldDB" id="A0A0B0IKX3"/>
<evidence type="ECO:0000313" key="2">
    <source>
        <dbReference type="Proteomes" id="UP000030832"/>
    </source>
</evidence>
<dbReference type="Proteomes" id="UP000030832">
    <property type="component" value="Unassembled WGS sequence"/>
</dbReference>
<gene>
    <name evidence="1" type="ORF">LQ50_01145</name>
</gene>
<dbReference type="Pfam" id="PF10752">
    <property type="entry name" value="DUF2533"/>
    <property type="match status" value="1"/>
</dbReference>
<evidence type="ECO:0008006" key="3">
    <source>
        <dbReference type="Google" id="ProtNLM"/>
    </source>
</evidence>
<dbReference type="EMBL" id="JRJU01000001">
    <property type="protein sequence ID" value="KHF41925.1"/>
    <property type="molecule type" value="Genomic_DNA"/>
</dbReference>
<dbReference type="OrthoDB" id="2679622at2"/>
<reference evidence="1 2" key="1">
    <citation type="submission" date="2014-09" db="EMBL/GenBank/DDBJ databases">
        <title>Genome sequencing and annotation of Bacillus Okhensis strain Kh10-101T.</title>
        <authorList>
            <person name="Prakash J.S."/>
        </authorList>
    </citation>
    <scope>NUCLEOTIDE SEQUENCE [LARGE SCALE GENOMIC DNA]</scope>
    <source>
        <strain evidence="2">Kh10-101T</strain>
    </source>
</reference>
<proteinExistence type="predicted"/>
<sequence length="85" mass="10014">MTVHLQIAEQVKKHREAQKQFLALDAQRERAIEAVLELAKSNKTIQTTEINEITKQMNQIAMQFQFPPRKLVTPEMVTNYINERY</sequence>
<dbReference type="RefSeq" id="WP_034625103.1">
    <property type="nucleotide sequence ID" value="NZ_JRJU01000001.1"/>
</dbReference>
<evidence type="ECO:0000313" key="1">
    <source>
        <dbReference type="EMBL" id="KHF41925.1"/>
    </source>
</evidence>
<dbReference type="InterPro" id="IPR019688">
    <property type="entry name" value="DUF2533"/>
</dbReference>
<dbReference type="STRING" id="333138.LQ50_01145"/>